<evidence type="ECO:0000313" key="5">
    <source>
        <dbReference type="EMBL" id="TET47765.1"/>
    </source>
</evidence>
<dbReference type="GO" id="GO:0008170">
    <property type="term" value="F:N-methyltransferase activity"/>
    <property type="evidence" value="ECO:0007669"/>
    <property type="project" value="InterPro"/>
</dbReference>
<dbReference type="AlphaFoldDB" id="A0A523UZ02"/>
<evidence type="ECO:0000259" key="4">
    <source>
        <dbReference type="Pfam" id="PF01555"/>
    </source>
</evidence>
<evidence type="ECO:0000256" key="3">
    <source>
        <dbReference type="ARBA" id="ARBA00022679"/>
    </source>
</evidence>
<name>A0A523UZ02_UNCT6</name>
<gene>
    <name evidence="5" type="ORF">E3J62_00395</name>
</gene>
<feature type="domain" description="DNA methylase N-4/N-6" evidence="4">
    <location>
        <begin position="41"/>
        <end position="89"/>
    </location>
</feature>
<sequence>MKVSNGKASNAANSNLAHINRQIPPEAHTPMYNWHKFWSRKTWNVIAEYIKAYCPEGGIVFDPFAGSGVTALEALKNNRKAIVCDILPIATEIIRLTVKPISLIRLRKAYERVEDKVKDKILSLYQTKCRRCGKEIPLNCAIWEGSECKEIRYAKCPFCGDRQAKNCTPDSSDRLMLRKMKKAKIQEWYPKQRLYYPGGQPFKEKQKYESIDQLFTKRNLQALAWLIDAIEQETSRELRDFLRIAFTSMVHLCTRMCPISEAGHFTPFSSAWTQHSYWYPSGPNMEQNVWLRFQSSILGHQGLIKAKEESNRYFKPVRFARSYHEVLKGEADVFIYTGSCFDLMGKISKEPGGDSCIDYIFTDPPYGGSLQFGELAYLWASWLRKDKGYLEKMVSDEVVENQRQGKSFDVYHSLLSRSFDEMYTLLKPDSYATVTFHNPTFKVRNATIYAAVFAGFEYQKIHHQELARPSAKSLLQPFGSAQGDFYFRFYKGSAGEKPLPPEEIDEKRFEKIVVETTIKVLAERGEETPYTIIINAIDPQLARHGYFSELKSGLDVKSVLKAHIGSEFVLVPVELRKTKGQLWWLRNPAGIPHLKTVPLSERIEQTVLRKVQQKGRITFTEVWDAVSTEFPNALTSDSISIKGALQAYARPTTRGYWLMRQDAGQKEIVRAHTEILAILAETGRKLGYVIWIGKPEHQHKITVPPGKPNKLKQYVDLKDTRNITNAHNHSVVANIDLLWIKDNTISKSFEVEATTMMTEALNRGSNIDRPVPKFLVIPHQREQQLLRKLRSPMFAERFKNDNWHLLYFETLREGFRKRKAPMNISDMVNKKLDKKLKTDEQPKQLKLEYT</sequence>
<dbReference type="PROSITE" id="PS00092">
    <property type="entry name" value="N6_MTASE"/>
    <property type="match status" value="1"/>
</dbReference>
<dbReference type="InterPro" id="IPR002941">
    <property type="entry name" value="DNA_methylase_N4/N6"/>
</dbReference>
<evidence type="ECO:0000256" key="2">
    <source>
        <dbReference type="ARBA" id="ARBA00022603"/>
    </source>
</evidence>
<comment type="caution">
    <text evidence="5">The sequence shown here is derived from an EMBL/GenBank/DDBJ whole genome shotgun (WGS) entry which is preliminary data.</text>
</comment>
<dbReference type="GO" id="GO:0003677">
    <property type="term" value="F:DNA binding"/>
    <property type="evidence" value="ECO:0007669"/>
    <property type="project" value="InterPro"/>
</dbReference>
<accession>A0A523UZ02</accession>
<dbReference type="InterPro" id="IPR002052">
    <property type="entry name" value="DNA_methylase_N6_adenine_CS"/>
</dbReference>
<keyword evidence="2" id="KW-0489">Methyltransferase</keyword>
<dbReference type="SUPFAM" id="SSF53335">
    <property type="entry name" value="S-adenosyl-L-methionine-dependent methyltransferases"/>
    <property type="match status" value="2"/>
</dbReference>
<dbReference type="EMBL" id="SOJN01000009">
    <property type="protein sequence ID" value="TET47765.1"/>
    <property type="molecule type" value="Genomic_DNA"/>
</dbReference>
<evidence type="ECO:0000313" key="6">
    <source>
        <dbReference type="Proteomes" id="UP000315525"/>
    </source>
</evidence>
<dbReference type="Proteomes" id="UP000315525">
    <property type="component" value="Unassembled WGS sequence"/>
</dbReference>
<comment type="similarity">
    <text evidence="1">Belongs to the N(4)/N(6)-methyltransferase family.</text>
</comment>
<organism evidence="5 6">
    <name type="scientific">candidate division TA06 bacterium</name>
    <dbReference type="NCBI Taxonomy" id="2250710"/>
    <lineage>
        <taxon>Bacteria</taxon>
        <taxon>Bacteria division TA06</taxon>
    </lineage>
</organism>
<dbReference type="GO" id="GO:0032259">
    <property type="term" value="P:methylation"/>
    <property type="evidence" value="ECO:0007669"/>
    <property type="project" value="UniProtKB-KW"/>
</dbReference>
<dbReference type="Gene3D" id="3.40.50.150">
    <property type="entry name" value="Vaccinia Virus protein VP39"/>
    <property type="match status" value="2"/>
</dbReference>
<proteinExistence type="inferred from homology"/>
<reference evidence="5 6" key="1">
    <citation type="submission" date="2019-03" db="EMBL/GenBank/DDBJ databases">
        <title>Metabolic potential of uncultured bacteria and archaea associated with petroleum seepage in deep-sea sediments.</title>
        <authorList>
            <person name="Dong X."/>
            <person name="Hubert C."/>
        </authorList>
    </citation>
    <scope>NUCLEOTIDE SEQUENCE [LARGE SCALE GENOMIC DNA]</scope>
    <source>
        <strain evidence="5">E44_bin18</strain>
    </source>
</reference>
<protein>
    <recommendedName>
        <fullName evidence="4">DNA methylase N-4/N-6 domain-containing protein</fullName>
    </recommendedName>
</protein>
<evidence type="ECO:0000256" key="1">
    <source>
        <dbReference type="ARBA" id="ARBA00006594"/>
    </source>
</evidence>
<dbReference type="Pfam" id="PF01555">
    <property type="entry name" value="N6_N4_Mtase"/>
    <property type="match status" value="1"/>
</dbReference>
<keyword evidence="3" id="KW-0808">Transferase</keyword>
<dbReference type="InterPro" id="IPR029063">
    <property type="entry name" value="SAM-dependent_MTases_sf"/>
</dbReference>